<gene>
    <name evidence="2" type="ORF">ACFP3U_02850</name>
</gene>
<dbReference type="Proteomes" id="UP001595975">
    <property type="component" value="Unassembled WGS sequence"/>
</dbReference>
<proteinExistence type="predicted"/>
<keyword evidence="1" id="KW-0732">Signal</keyword>
<dbReference type="RefSeq" id="WP_380223504.1">
    <property type="nucleotide sequence ID" value="NZ_JBHSOF010000002.1"/>
</dbReference>
<protein>
    <recommendedName>
        <fullName evidence="4">Lipoprotein</fullName>
    </recommendedName>
</protein>
<organism evidence="2 3">
    <name type="scientific">Kitasatospora misakiensis</name>
    <dbReference type="NCBI Taxonomy" id="67330"/>
    <lineage>
        <taxon>Bacteria</taxon>
        <taxon>Bacillati</taxon>
        <taxon>Actinomycetota</taxon>
        <taxon>Actinomycetes</taxon>
        <taxon>Kitasatosporales</taxon>
        <taxon>Streptomycetaceae</taxon>
        <taxon>Kitasatospora</taxon>
    </lineage>
</organism>
<feature type="chain" id="PRO_5046281294" description="Lipoprotein" evidence="1">
    <location>
        <begin position="33"/>
        <end position="185"/>
    </location>
</feature>
<dbReference type="EMBL" id="JBHSOF010000002">
    <property type="protein sequence ID" value="MFC5661917.1"/>
    <property type="molecule type" value="Genomic_DNA"/>
</dbReference>
<name>A0ABW0WUH8_9ACTN</name>
<evidence type="ECO:0000313" key="2">
    <source>
        <dbReference type="EMBL" id="MFC5661917.1"/>
    </source>
</evidence>
<feature type="signal peptide" evidence="1">
    <location>
        <begin position="1"/>
        <end position="32"/>
    </location>
</feature>
<evidence type="ECO:0000313" key="3">
    <source>
        <dbReference type="Proteomes" id="UP001595975"/>
    </source>
</evidence>
<accession>A0ABW0WUH8</accession>
<comment type="caution">
    <text evidence="2">The sequence shown here is derived from an EMBL/GenBank/DDBJ whole genome shotgun (WGS) entry which is preliminary data.</text>
</comment>
<keyword evidence="3" id="KW-1185">Reference proteome</keyword>
<sequence length="185" mass="19937">MIRPPVRRAVDSSRLKRLVAVALMAATLGACMSSTGPGKNDPLPVKSRQEALDWARQLMAHVAQSAGIQINGEPEEIGFSPCVGRNGESAPDDRYTLLYFVHSDVPGIARHNEVVRSARDLLTQEGLTITDFREATDEKPFAALGARHPTSRYYATVDSTSDKRMALSVTTPCLMPPSSSPSATG</sequence>
<evidence type="ECO:0008006" key="4">
    <source>
        <dbReference type="Google" id="ProtNLM"/>
    </source>
</evidence>
<reference evidence="3" key="1">
    <citation type="journal article" date="2019" name="Int. J. Syst. Evol. Microbiol.">
        <title>The Global Catalogue of Microorganisms (GCM) 10K type strain sequencing project: providing services to taxonomists for standard genome sequencing and annotation.</title>
        <authorList>
            <consortium name="The Broad Institute Genomics Platform"/>
            <consortium name="The Broad Institute Genome Sequencing Center for Infectious Disease"/>
            <person name="Wu L."/>
            <person name="Ma J."/>
        </authorList>
    </citation>
    <scope>NUCLEOTIDE SEQUENCE [LARGE SCALE GENOMIC DNA]</scope>
    <source>
        <strain evidence="3">CGMCC 4.1437</strain>
    </source>
</reference>
<dbReference type="PROSITE" id="PS51257">
    <property type="entry name" value="PROKAR_LIPOPROTEIN"/>
    <property type="match status" value="1"/>
</dbReference>
<evidence type="ECO:0000256" key="1">
    <source>
        <dbReference type="SAM" id="SignalP"/>
    </source>
</evidence>